<keyword evidence="7" id="KW-1185">Reference proteome</keyword>
<name>A0A8H6G1L0_9LECA</name>
<evidence type="ECO:0008006" key="8">
    <source>
        <dbReference type="Google" id="ProtNLM"/>
    </source>
</evidence>
<dbReference type="Gene3D" id="1.20.1250.20">
    <property type="entry name" value="MFS general substrate transporter like domains"/>
    <property type="match status" value="1"/>
</dbReference>
<evidence type="ECO:0000256" key="5">
    <source>
        <dbReference type="SAM" id="Phobius"/>
    </source>
</evidence>
<dbReference type="InterPro" id="IPR036259">
    <property type="entry name" value="MFS_trans_sf"/>
</dbReference>
<evidence type="ECO:0000256" key="3">
    <source>
        <dbReference type="ARBA" id="ARBA00022989"/>
    </source>
</evidence>
<dbReference type="RefSeq" id="XP_037168167.1">
    <property type="nucleotide sequence ID" value="XM_037304674.1"/>
</dbReference>
<dbReference type="GO" id="GO:0016020">
    <property type="term" value="C:membrane"/>
    <property type="evidence" value="ECO:0007669"/>
    <property type="project" value="UniProtKB-SubCell"/>
</dbReference>
<protein>
    <recommendedName>
        <fullName evidence="8">Major facilitator superfamily (MFS) profile domain-containing protein</fullName>
    </recommendedName>
</protein>
<keyword evidence="2 5" id="KW-0812">Transmembrane</keyword>
<dbReference type="AlphaFoldDB" id="A0A8H6G1L0"/>
<reference evidence="6 7" key="1">
    <citation type="journal article" date="2020" name="Genomics">
        <title>Complete, high-quality genomes from long-read metagenomic sequencing of two wolf lichen thalli reveals enigmatic genome architecture.</title>
        <authorList>
            <person name="McKenzie S.K."/>
            <person name="Walston R.F."/>
            <person name="Allen J.L."/>
        </authorList>
    </citation>
    <scope>NUCLEOTIDE SEQUENCE [LARGE SCALE GENOMIC DNA]</scope>
    <source>
        <strain evidence="6">WasteWater2</strain>
    </source>
</reference>
<dbReference type="EMBL" id="JACCJC010000007">
    <property type="protein sequence ID" value="KAF6238871.1"/>
    <property type="molecule type" value="Genomic_DNA"/>
</dbReference>
<evidence type="ECO:0000313" key="6">
    <source>
        <dbReference type="EMBL" id="KAF6238871.1"/>
    </source>
</evidence>
<gene>
    <name evidence="6" type="ORF">HO173_002743</name>
</gene>
<dbReference type="OrthoDB" id="8120565at2759"/>
<dbReference type="SUPFAM" id="SSF103473">
    <property type="entry name" value="MFS general substrate transporter"/>
    <property type="match status" value="1"/>
</dbReference>
<keyword evidence="4 5" id="KW-0472">Membrane</keyword>
<comment type="subcellular location">
    <subcellularLocation>
        <location evidence="1">Membrane</location>
        <topology evidence="1">Multi-pass membrane protein</topology>
    </subcellularLocation>
</comment>
<comment type="caution">
    <text evidence="6">The sequence shown here is derived from an EMBL/GenBank/DDBJ whole genome shotgun (WGS) entry which is preliminary data.</text>
</comment>
<evidence type="ECO:0000256" key="2">
    <source>
        <dbReference type="ARBA" id="ARBA00022692"/>
    </source>
</evidence>
<dbReference type="InterPro" id="IPR050360">
    <property type="entry name" value="MFS_Sugar_Transporters"/>
</dbReference>
<dbReference type="Proteomes" id="UP000578531">
    <property type="component" value="Unassembled WGS sequence"/>
</dbReference>
<dbReference type="GO" id="GO:0005351">
    <property type="term" value="F:carbohydrate:proton symporter activity"/>
    <property type="evidence" value="ECO:0007669"/>
    <property type="project" value="TreeGrafter"/>
</dbReference>
<proteinExistence type="predicted"/>
<organism evidence="6 7">
    <name type="scientific">Letharia columbiana</name>
    <dbReference type="NCBI Taxonomy" id="112416"/>
    <lineage>
        <taxon>Eukaryota</taxon>
        <taxon>Fungi</taxon>
        <taxon>Dikarya</taxon>
        <taxon>Ascomycota</taxon>
        <taxon>Pezizomycotina</taxon>
        <taxon>Lecanoromycetes</taxon>
        <taxon>OSLEUM clade</taxon>
        <taxon>Lecanoromycetidae</taxon>
        <taxon>Lecanorales</taxon>
        <taxon>Lecanorineae</taxon>
        <taxon>Parmeliaceae</taxon>
        <taxon>Letharia</taxon>
    </lineage>
</organism>
<keyword evidence="3 5" id="KW-1133">Transmembrane helix</keyword>
<feature type="transmembrane region" description="Helical" evidence="5">
    <location>
        <begin position="71"/>
        <end position="93"/>
    </location>
</feature>
<dbReference type="PANTHER" id="PTHR48022">
    <property type="entry name" value="PLASTIDIC GLUCOSE TRANSPORTER 4"/>
    <property type="match status" value="1"/>
</dbReference>
<dbReference type="PANTHER" id="PTHR48022:SF20">
    <property type="entry name" value="MAJOR FACILITATOR SUPERFAMILY (MFS) PROFILE DOMAIN-CONTAINING PROTEIN-RELATED"/>
    <property type="match status" value="1"/>
</dbReference>
<sequence>MFRHVIVATVTMFFQQFTSINAVLYDAPSIFAALDTSSNNTSLLATGIVGTAMLLATIPAVLYIDKLGRNPVLLTGAVGMAIRHTIIAILFGIKPASMGDP</sequence>
<dbReference type="InterPro" id="IPR005828">
    <property type="entry name" value="MFS_sugar_transport-like"/>
</dbReference>
<dbReference type="GeneID" id="59284414"/>
<accession>A0A8H6G1L0</accession>
<feature type="transmembrane region" description="Helical" evidence="5">
    <location>
        <begin position="42"/>
        <end position="64"/>
    </location>
</feature>
<evidence type="ECO:0000313" key="7">
    <source>
        <dbReference type="Proteomes" id="UP000578531"/>
    </source>
</evidence>
<dbReference type="Pfam" id="PF00083">
    <property type="entry name" value="Sugar_tr"/>
    <property type="match status" value="1"/>
</dbReference>
<evidence type="ECO:0000256" key="4">
    <source>
        <dbReference type="ARBA" id="ARBA00023136"/>
    </source>
</evidence>
<evidence type="ECO:0000256" key="1">
    <source>
        <dbReference type="ARBA" id="ARBA00004141"/>
    </source>
</evidence>